<keyword evidence="5" id="KW-0680">Restriction system</keyword>
<dbReference type="Gene3D" id="3.40.50.150">
    <property type="entry name" value="Vaccinia Virus protein VP39"/>
    <property type="match status" value="1"/>
</dbReference>
<dbReference type="Pfam" id="PF01555">
    <property type="entry name" value="N6_N4_Mtase"/>
    <property type="match status" value="1"/>
</dbReference>
<dbReference type="RefSeq" id="WP_183275238.1">
    <property type="nucleotide sequence ID" value="NZ_JACHXV010000007.1"/>
</dbReference>
<keyword evidence="4" id="KW-0949">S-adenosyl-L-methionine</keyword>
<dbReference type="GO" id="GO:0008170">
    <property type="term" value="F:N-methyltransferase activity"/>
    <property type="evidence" value="ECO:0007669"/>
    <property type="project" value="InterPro"/>
</dbReference>
<dbReference type="Proteomes" id="UP000557688">
    <property type="component" value="Unassembled WGS sequence"/>
</dbReference>
<accession>A0A839UVN2</accession>
<evidence type="ECO:0000256" key="6">
    <source>
        <dbReference type="ARBA" id="ARBA00023125"/>
    </source>
</evidence>
<reference evidence="11 12" key="1">
    <citation type="submission" date="2020-08" db="EMBL/GenBank/DDBJ databases">
        <title>Genomic Encyclopedia of Type Strains, Phase III (KMG-III): the genomes of soil and plant-associated and newly described type strains.</title>
        <authorList>
            <person name="Whitman W."/>
        </authorList>
    </citation>
    <scope>NUCLEOTIDE SEQUENCE [LARGE SCALE GENOMIC DNA]</scope>
    <source>
        <strain evidence="11 12">CECT 8088</strain>
    </source>
</reference>
<evidence type="ECO:0000256" key="5">
    <source>
        <dbReference type="ARBA" id="ARBA00022747"/>
    </source>
</evidence>
<evidence type="ECO:0000256" key="3">
    <source>
        <dbReference type="ARBA" id="ARBA00022679"/>
    </source>
</evidence>
<evidence type="ECO:0000256" key="1">
    <source>
        <dbReference type="ARBA" id="ARBA00010203"/>
    </source>
</evidence>
<comment type="catalytic activity">
    <reaction evidence="8">
        <text>a 2'-deoxycytidine in DNA + S-adenosyl-L-methionine = an N(4)-methyl-2'-deoxycytidine in DNA + S-adenosyl-L-homocysteine + H(+)</text>
        <dbReference type="Rhea" id="RHEA:16857"/>
        <dbReference type="Rhea" id="RHEA-COMP:11369"/>
        <dbReference type="Rhea" id="RHEA-COMP:13674"/>
        <dbReference type="ChEBI" id="CHEBI:15378"/>
        <dbReference type="ChEBI" id="CHEBI:57856"/>
        <dbReference type="ChEBI" id="CHEBI:59789"/>
        <dbReference type="ChEBI" id="CHEBI:85452"/>
        <dbReference type="ChEBI" id="CHEBI:137933"/>
        <dbReference type="EC" id="2.1.1.113"/>
    </reaction>
</comment>
<dbReference type="EC" id="2.1.1.-" evidence="9"/>
<organism evidence="11 12">
    <name type="scientific">Endobacter medicaginis</name>
    <dbReference type="NCBI Taxonomy" id="1181271"/>
    <lineage>
        <taxon>Bacteria</taxon>
        <taxon>Pseudomonadati</taxon>
        <taxon>Pseudomonadota</taxon>
        <taxon>Alphaproteobacteria</taxon>
        <taxon>Acetobacterales</taxon>
        <taxon>Acetobacteraceae</taxon>
        <taxon>Endobacter</taxon>
    </lineage>
</organism>
<dbReference type="InterPro" id="IPR001091">
    <property type="entry name" value="RM_Methyltransferase"/>
</dbReference>
<comment type="similarity">
    <text evidence="1">Belongs to the N(4)/N(6)-methyltransferase family. N(4) subfamily.</text>
</comment>
<dbReference type="GO" id="GO:0032259">
    <property type="term" value="P:methylation"/>
    <property type="evidence" value="ECO:0007669"/>
    <property type="project" value="UniProtKB-KW"/>
</dbReference>
<dbReference type="PROSITE" id="PS00093">
    <property type="entry name" value="N4_MTASE"/>
    <property type="match status" value="1"/>
</dbReference>
<dbReference type="InterPro" id="IPR002941">
    <property type="entry name" value="DNA_methylase_N4/N6"/>
</dbReference>
<dbReference type="PANTHER" id="PTHR13370">
    <property type="entry name" value="RNA METHYLASE-RELATED"/>
    <property type="match status" value="1"/>
</dbReference>
<dbReference type="PRINTS" id="PR00508">
    <property type="entry name" value="S21N4MTFRASE"/>
</dbReference>
<proteinExistence type="inferred from homology"/>
<evidence type="ECO:0000259" key="10">
    <source>
        <dbReference type="Pfam" id="PF01555"/>
    </source>
</evidence>
<feature type="domain" description="DNA methylase N-4/N-6" evidence="10">
    <location>
        <begin position="66"/>
        <end position="291"/>
    </location>
</feature>
<dbReference type="GO" id="GO:0009307">
    <property type="term" value="P:DNA restriction-modification system"/>
    <property type="evidence" value="ECO:0007669"/>
    <property type="project" value="UniProtKB-KW"/>
</dbReference>
<evidence type="ECO:0000256" key="7">
    <source>
        <dbReference type="ARBA" id="ARBA00047942"/>
    </source>
</evidence>
<comment type="catalytic activity">
    <reaction evidence="7">
        <text>a 2'-deoxyadenosine in DNA + S-adenosyl-L-methionine = an N(6)-methyl-2'-deoxyadenosine in DNA + S-adenosyl-L-homocysteine + H(+)</text>
        <dbReference type="Rhea" id="RHEA:15197"/>
        <dbReference type="Rhea" id="RHEA-COMP:12418"/>
        <dbReference type="Rhea" id="RHEA-COMP:12419"/>
        <dbReference type="ChEBI" id="CHEBI:15378"/>
        <dbReference type="ChEBI" id="CHEBI:57856"/>
        <dbReference type="ChEBI" id="CHEBI:59789"/>
        <dbReference type="ChEBI" id="CHEBI:90615"/>
        <dbReference type="ChEBI" id="CHEBI:90616"/>
        <dbReference type="EC" id="2.1.1.72"/>
    </reaction>
</comment>
<evidence type="ECO:0000256" key="4">
    <source>
        <dbReference type="ARBA" id="ARBA00022691"/>
    </source>
</evidence>
<dbReference type="GO" id="GO:0003677">
    <property type="term" value="F:DNA binding"/>
    <property type="evidence" value="ECO:0007669"/>
    <property type="project" value="UniProtKB-KW"/>
</dbReference>
<keyword evidence="3 11" id="KW-0808">Transferase</keyword>
<dbReference type="GO" id="GO:0015667">
    <property type="term" value="F:site-specific DNA-methyltransferase (cytosine-N4-specific) activity"/>
    <property type="evidence" value="ECO:0007669"/>
    <property type="project" value="UniProtKB-EC"/>
</dbReference>
<evidence type="ECO:0000256" key="9">
    <source>
        <dbReference type="RuleBase" id="RU362026"/>
    </source>
</evidence>
<dbReference type="InterPro" id="IPR017985">
    <property type="entry name" value="MeTrfase_CN4_CS"/>
</dbReference>
<evidence type="ECO:0000256" key="8">
    <source>
        <dbReference type="ARBA" id="ARBA00049120"/>
    </source>
</evidence>
<keyword evidence="12" id="KW-1185">Reference proteome</keyword>
<dbReference type="GO" id="GO:0009007">
    <property type="term" value="F:site-specific DNA-methyltransferase (adenine-specific) activity"/>
    <property type="evidence" value="ECO:0007669"/>
    <property type="project" value="UniProtKB-EC"/>
</dbReference>
<gene>
    <name evidence="11" type="ORF">FHR90_002209</name>
</gene>
<dbReference type="AlphaFoldDB" id="A0A839UVN2"/>
<dbReference type="SUPFAM" id="SSF53335">
    <property type="entry name" value="S-adenosyl-L-methionine-dependent methyltransferases"/>
    <property type="match status" value="1"/>
</dbReference>
<dbReference type="InterPro" id="IPR029063">
    <property type="entry name" value="SAM-dependent_MTases_sf"/>
</dbReference>
<protein>
    <recommendedName>
        <fullName evidence="9">Methyltransferase</fullName>
        <ecNumber evidence="9">2.1.1.-</ecNumber>
    </recommendedName>
</protein>
<keyword evidence="2 11" id="KW-0489">Methyltransferase</keyword>
<evidence type="ECO:0000313" key="12">
    <source>
        <dbReference type="Proteomes" id="UP000557688"/>
    </source>
</evidence>
<name>A0A839UVN2_9PROT</name>
<keyword evidence="6" id="KW-0238">DNA-binding</keyword>
<dbReference type="PANTHER" id="PTHR13370:SF3">
    <property type="entry name" value="TRNA (GUANINE(10)-N2)-METHYLTRANSFERASE HOMOLOG"/>
    <property type="match status" value="1"/>
</dbReference>
<comment type="caution">
    <text evidence="11">The sequence shown here is derived from an EMBL/GenBank/DDBJ whole genome shotgun (WGS) entry which is preliminary data.</text>
</comment>
<dbReference type="GO" id="GO:0005737">
    <property type="term" value="C:cytoplasm"/>
    <property type="evidence" value="ECO:0007669"/>
    <property type="project" value="TreeGrafter"/>
</dbReference>
<evidence type="ECO:0000256" key="2">
    <source>
        <dbReference type="ARBA" id="ARBA00022603"/>
    </source>
</evidence>
<evidence type="ECO:0000313" key="11">
    <source>
        <dbReference type="EMBL" id="MBB3174368.1"/>
    </source>
</evidence>
<sequence>MTTLHAFDSQVRDLSRTAAAASCETLPRYDPRARASRNSRIGVGPHLLYRGDCQRVLPGLSADLADVVITSPPYNIGLDYNSYADRRGEEDYLDWMVRIARSVRRVMKPEGSFFLNIAGSSSRPWLPFELMVRLRPFFELQNHITWIKSVTVGTDSAGHFKPVRSDRFLNRNHEHIFHLTRTGRVKLDRLGVGVPYKDKSNIARRGHAQDLRCRGDTWFIPYATVQDRAQKFHHPGTFPVELPRMCIRLHGRRDPVVLDPFMGTGTTLVAASEEGGRGIGIELDRDYVAVARSRLIAAQREQPAGPLPMQLPMQASA</sequence>
<dbReference type="EMBL" id="JACHXV010000007">
    <property type="protein sequence ID" value="MBB3174368.1"/>
    <property type="molecule type" value="Genomic_DNA"/>
</dbReference>